<keyword evidence="3" id="KW-1185">Reference proteome</keyword>
<protein>
    <submittedName>
        <fullName evidence="2">Spermidine synthase</fullName>
    </submittedName>
</protein>
<dbReference type="Gene3D" id="3.40.50.150">
    <property type="entry name" value="Vaccinia Virus protein VP39"/>
    <property type="match status" value="1"/>
</dbReference>
<feature type="region of interest" description="Disordered" evidence="1">
    <location>
        <begin position="1"/>
        <end position="23"/>
    </location>
</feature>
<dbReference type="SUPFAM" id="SSF53335">
    <property type="entry name" value="S-adenosyl-L-methionine-dependent methyltransferases"/>
    <property type="match status" value="1"/>
</dbReference>
<dbReference type="EMBL" id="JBHTEF010000001">
    <property type="protein sequence ID" value="MFC7580840.1"/>
    <property type="molecule type" value="Genomic_DNA"/>
</dbReference>
<evidence type="ECO:0000313" key="3">
    <source>
        <dbReference type="Proteomes" id="UP001596527"/>
    </source>
</evidence>
<organism evidence="2 3">
    <name type="scientific">Schaalia naturae</name>
    <dbReference type="NCBI Taxonomy" id="635203"/>
    <lineage>
        <taxon>Bacteria</taxon>
        <taxon>Bacillati</taxon>
        <taxon>Actinomycetota</taxon>
        <taxon>Actinomycetes</taxon>
        <taxon>Actinomycetales</taxon>
        <taxon>Actinomycetaceae</taxon>
        <taxon>Schaalia</taxon>
    </lineage>
</organism>
<sequence length="312" mass="33048">MTTRQGRGRGRDAHRDDAAEAQRTVDSGTASLWWDGPRATLFLDGVESSCVDVDHPGQLEFEYMQQMTQALSAWLPEPAPVRALHLGAAACALPWAWDVRRPGSRQVAVEVDAALAVAVREWFPLPRSPRLRIRVGDGRGVLEAAREGSCDVVVRDAFDHGRVPGSLLTAGAVRAAARALRPGGLYLANAVHGGPRDARPDVAAVCSVLPGACAVWDPKVGRAARQGNVVIVAQKPDPSWEPGAGAHPDPGRAGPPRMDPEELDRLLRRLPLPARAVRGPALERWLAGARPREDAPTGPGPGLTPPGLPGAG</sequence>
<accession>A0ABW2SL37</accession>
<dbReference type="RefSeq" id="WP_380973343.1">
    <property type="nucleotide sequence ID" value="NZ_JBHTEF010000001.1"/>
</dbReference>
<evidence type="ECO:0000313" key="2">
    <source>
        <dbReference type="EMBL" id="MFC7580840.1"/>
    </source>
</evidence>
<gene>
    <name evidence="2" type="ORF">ACFQWG_06465</name>
</gene>
<proteinExistence type="predicted"/>
<name>A0ABW2SL37_9ACTO</name>
<reference evidence="3" key="1">
    <citation type="journal article" date="2019" name="Int. J. Syst. Evol. Microbiol.">
        <title>The Global Catalogue of Microorganisms (GCM) 10K type strain sequencing project: providing services to taxonomists for standard genome sequencing and annotation.</title>
        <authorList>
            <consortium name="The Broad Institute Genomics Platform"/>
            <consortium name="The Broad Institute Genome Sequencing Center for Infectious Disease"/>
            <person name="Wu L."/>
            <person name="Ma J."/>
        </authorList>
    </citation>
    <scope>NUCLEOTIDE SEQUENCE [LARGE SCALE GENOMIC DNA]</scope>
    <source>
        <strain evidence="3">CCUG 56698</strain>
    </source>
</reference>
<feature type="region of interest" description="Disordered" evidence="1">
    <location>
        <begin position="235"/>
        <end position="262"/>
    </location>
</feature>
<feature type="region of interest" description="Disordered" evidence="1">
    <location>
        <begin position="280"/>
        <end position="312"/>
    </location>
</feature>
<feature type="compositionally biased region" description="Basic and acidic residues" evidence="1">
    <location>
        <begin position="9"/>
        <end position="20"/>
    </location>
</feature>
<dbReference type="Proteomes" id="UP001596527">
    <property type="component" value="Unassembled WGS sequence"/>
</dbReference>
<comment type="caution">
    <text evidence="2">The sequence shown here is derived from an EMBL/GenBank/DDBJ whole genome shotgun (WGS) entry which is preliminary data.</text>
</comment>
<evidence type="ECO:0000256" key="1">
    <source>
        <dbReference type="SAM" id="MobiDB-lite"/>
    </source>
</evidence>
<dbReference type="NCBIfam" id="NF037959">
    <property type="entry name" value="MFS_SpdSyn"/>
    <property type="match status" value="1"/>
</dbReference>
<dbReference type="InterPro" id="IPR029063">
    <property type="entry name" value="SAM-dependent_MTases_sf"/>
</dbReference>
<feature type="compositionally biased region" description="Pro residues" evidence="1">
    <location>
        <begin position="298"/>
        <end position="312"/>
    </location>
</feature>